<proteinExistence type="inferred from homology"/>
<organism evidence="17 18">
    <name type="scientific">Pseudonocardia endophytica</name>
    <dbReference type="NCBI Taxonomy" id="401976"/>
    <lineage>
        <taxon>Bacteria</taxon>
        <taxon>Bacillati</taxon>
        <taxon>Actinomycetota</taxon>
        <taxon>Actinomycetes</taxon>
        <taxon>Pseudonocardiales</taxon>
        <taxon>Pseudonocardiaceae</taxon>
        <taxon>Pseudonocardia</taxon>
    </lineage>
</organism>
<dbReference type="EMBL" id="SMFZ01000001">
    <property type="protein sequence ID" value="TCK27376.1"/>
    <property type="molecule type" value="Genomic_DNA"/>
</dbReference>
<keyword evidence="18" id="KW-1185">Reference proteome</keyword>
<evidence type="ECO:0000256" key="10">
    <source>
        <dbReference type="ARBA" id="ARBA00023136"/>
    </source>
</evidence>
<dbReference type="Pfam" id="PF12249">
    <property type="entry name" value="AftA_C"/>
    <property type="match status" value="1"/>
</dbReference>
<evidence type="ECO:0000256" key="6">
    <source>
        <dbReference type="ARBA" id="ARBA00022475"/>
    </source>
</evidence>
<feature type="region of interest" description="Disordered" evidence="13">
    <location>
        <begin position="471"/>
        <end position="496"/>
    </location>
</feature>
<accession>A0A4V2PJ68</accession>
<keyword evidence="8 14" id="KW-0812">Transmembrane</keyword>
<evidence type="ECO:0000256" key="1">
    <source>
        <dbReference type="ARBA" id="ARBA00004651"/>
    </source>
</evidence>
<feature type="transmembrane region" description="Helical" evidence="14">
    <location>
        <begin position="200"/>
        <end position="219"/>
    </location>
</feature>
<feature type="transmembrane region" description="Helical" evidence="14">
    <location>
        <begin position="89"/>
        <end position="109"/>
    </location>
</feature>
<dbReference type="GO" id="GO:0044038">
    <property type="term" value="P:cell wall macromolecule biosynthetic process"/>
    <property type="evidence" value="ECO:0007669"/>
    <property type="project" value="InterPro"/>
</dbReference>
<evidence type="ECO:0000256" key="7">
    <source>
        <dbReference type="ARBA" id="ARBA00022679"/>
    </source>
</evidence>
<feature type="domain" description="Arabinofuranosyltransferase AftA N-terminal" evidence="16">
    <location>
        <begin position="32"/>
        <end position="439"/>
    </location>
</feature>
<protein>
    <recommendedName>
        <fullName evidence="5">Galactan 5-O-arabinofuranosyltransferase</fullName>
        <ecNumber evidence="4">2.4.2.46</ecNumber>
    </recommendedName>
    <alternativeName>
        <fullName evidence="11">Arabinofuranosyltransferase AftA</fullName>
    </alternativeName>
</protein>
<keyword evidence="6" id="KW-1003">Cell membrane</keyword>
<evidence type="ECO:0000313" key="17">
    <source>
        <dbReference type="EMBL" id="TCK27376.1"/>
    </source>
</evidence>
<evidence type="ECO:0000256" key="4">
    <source>
        <dbReference type="ARBA" id="ARBA00012037"/>
    </source>
</evidence>
<comment type="similarity">
    <text evidence="3">Belongs to the glycosyltransferase 85 family.</text>
</comment>
<evidence type="ECO:0000256" key="12">
    <source>
        <dbReference type="ARBA" id="ARBA00034030"/>
    </source>
</evidence>
<name>A0A4V2PJ68_PSEEN</name>
<feature type="transmembrane region" description="Helical" evidence="14">
    <location>
        <begin position="349"/>
        <end position="370"/>
    </location>
</feature>
<comment type="catalytic activity">
    <reaction evidence="12">
        <text>Adds an alpha-D-arabinofuranosyl group from trans,octacis-decaprenylphospho-beta-D-arabinofuranose at the 5-O-position of the eighth, tenth and twelfth galactofuranose unit of the galactofuranan chain of [beta-D-galactofuranosyl-(1-&gt;5)-beta-D-galactofuranosyl-(1-&gt;6)]14-beta-D-galactofuranosyl-(1-&gt;5)-beta-D-galactofuranosyl-(1-&gt;4)-alpha-L-rhamnopyranosyl-(1-&gt;3)-N-acetyl-alpha-D-glucosaminyl-diphospho-trans,octacis-decaprenol.</text>
        <dbReference type="EC" id="2.4.2.46"/>
    </reaction>
</comment>
<evidence type="ECO:0000256" key="5">
    <source>
        <dbReference type="ARBA" id="ARBA00020482"/>
    </source>
</evidence>
<dbReference type="InterPro" id="IPR020963">
    <property type="entry name" value="ArabinofuranosylTrfase_AftA_N"/>
</dbReference>
<evidence type="ECO:0000259" key="16">
    <source>
        <dbReference type="Pfam" id="PF12250"/>
    </source>
</evidence>
<dbReference type="Proteomes" id="UP000295560">
    <property type="component" value="Unassembled WGS sequence"/>
</dbReference>
<dbReference type="RefSeq" id="WP_132426037.1">
    <property type="nucleotide sequence ID" value="NZ_SMFZ01000001.1"/>
</dbReference>
<dbReference type="OrthoDB" id="4775300at2"/>
<dbReference type="GO" id="GO:0016757">
    <property type="term" value="F:glycosyltransferase activity"/>
    <property type="evidence" value="ECO:0007669"/>
    <property type="project" value="InterPro"/>
</dbReference>
<reference evidence="17 18" key="1">
    <citation type="submission" date="2019-03" db="EMBL/GenBank/DDBJ databases">
        <title>Sequencing the genomes of 1000 actinobacteria strains.</title>
        <authorList>
            <person name="Klenk H.-P."/>
        </authorList>
    </citation>
    <scope>NUCLEOTIDE SEQUENCE [LARGE SCALE GENOMIC DNA]</scope>
    <source>
        <strain evidence="17 18">DSM 44969</strain>
    </source>
</reference>
<feature type="transmembrane region" description="Helical" evidence="14">
    <location>
        <begin position="28"/>
        <end position="49"/>
    </location>
</feature>
<evidence type="ECO:0000256" key="2">
    <source>
        <dbReference type="ARBA" id="ARBA00004776"/>
    </source>
</evidence>
<dbReference type="EC" id="2.4.2.46" evidence="4"/>
<dbReference type="GO" id="GO:0045227">
    <property type="term" value="P:capsule polysaccharide biosynthetic process"/>
    <property type="evidence" value="ECO:0007669"/>
    <property type="project" value="UniProtKB-UniPathway"/>
</dbReference>
<evidence type="ECO:0000256" key="11">
    <source>
        <dbReference type="ARBA" id="ARBA00033184"/>
    </source>
</evidence>
<keyword evidence="10 14" id="KW-0472">Membrane</keyword>
<dbReference type="GO" id="GO:0005886">
    <property type="term" value="C:plasma membrane"/>
    <property type="evidence" value="ECO:0007669"/>
    <property type="project" value="UniProtKB-SubCell"/>
</dbReference>
<dbReference type="AlphaFoldDB" id="A0A4V2PJ68"/>
<dbReference type="Pfam" id="PF12250">
    <property type="entry name" value="AftA_N"/>
    <property type="match status" value="1"/>
</dbReference>
<evidence type="ECO:0000256" key="14">
    <source>
        <dbReference type="SAM" id="Phobius"/>
    </source>
</evidence>
<comment type="pathway">
    <text evidence="2">Cell wall biogenesis; cell wall polysaccharide biosynthesis.</text>
</comment>
<dbReference type="UniPathway" id="UPA00963"/>
<evidence type="ECO:0000259" key="15">
    <source>
        <dbReference type="Pfam" id="PF12249"/>
    </source>
</evidence>
<gene>
    <name evidence="17" type="ORF">EV378_3247</name>
</gene>
<evidence type="ECO:0000256" key="8">
    <source>
        <dbReference type="ARBA" id="ARBA00022692"/>
    </source>
</evidence>
<feature type="domain" description="Arabinofuranosyltransferase AftA C-terminal" evidence="15">
    <location>
        <begin position="499"/>
        <end position="636"/>
    </location>
</feature>
<evidence type="ECO:0000256" key="3">
    <source>
        <dbReference type="ARBA" id="ARBA00009655"/>
    </source>
</evidence>
<feature type="transmembrane region" description="Helical" evidence="14">
    <location>
        <begin position="273"/>
        <end position="290"/>
    </location>
</feature>
<dbReference type="InterPro" id="IPR020959">
    <property type="entry name" value="ArabinofuranosylTrfase_AftA_C"/>
</dbReference>
<feature type="transmembrane region" description="Helical" evidence="14">
    <location>
        <begin position="61"/>
        <end position="82"/>
    </location>
</feature>
<evidence type="ECO:0000256" key="13">
    <source>
        <dbReference type="SAM" id="MobiDB-lite"/>
    </source>
</evidence>
<evidence type="ECO:0000256" key="9">
    <source>
        <dbReference type="ARBA" id="ARBA00022989"/>
    </source>
</evidence>
<sequence length="643" mass="67031">MTGSATHPRVRSPIPAGQRRRPAAALSWLEPVAAVVVAVLVSAVAQLVVSRLPIPAGTNVGLALTSSSGLLVALVLAASGMLARRPALAAPLAWAGLSALATLPVALLLSGTRHYIFGISGDQAFRVEFLTRFADSARLADVAYADLPPYYPAGWFWVGGRLASLFGVEAWAFYKPFALTSMAVTAVLAYLLWTRVTSRTRALGAAVATVLAGVATTAAYTPYSWLTAALVAPAAVLGVRLVDAACDGRRPPVGSAVAVGLVLGVAAVTHTQIAAFGVFVLGVAGLGGLVRSRGRALVRLVIAAGIVAIAAVPLVLVFWTPYWLARLGGASGSDAAQRFLPESGAQFPLPMFSATPLGVLALAGTVWIVLRWRTDPVARGLGITAACGYAWYLLSTLALVADTTLLSFRLEPIVTAALACGSVGAAADVVRLVRDRLPVAPGLAPQLPVLAVVLAVAVVVGQVQATPKDYDWSRSAQASDRYPDGTSPTGAAPTPGSVAELAGAIDGMTGRPRDQVVVLSSTYSLLTYEPYRTYLTTIAQYSNPIADFAGRRDRVLAWSASRTPAELLAALDAAPERPPSVFVLQRGDDGLLRMGLTYDPFPAQSQRSVTATFDPRVFDDPAFVRRDVGPYAVIVRTDAPPVG</sequence>
<feature type="transmembrane region" description="Helical" evidence="14">
    <location>
        <begin position="297"/>
        <end position="319"/>
    </location>
</feature>
<feature type="transmembrane region" description="Helical" evidence="14">
    <location>
        <begin position="382"/>
        <end position="401"/>
    </location>
</feature>
<comment type="caution">
    <text evidence="17">The sequence shown here is derived from an EMBL/GenBank/DDBJ whole genome shotgun (WGS) entry which is preliminary data.</text>
</comment>
<keyword evidence="7 17" id="KW-0808">Transferase</keyword>
<keyword evidence="9 14" id="KW-1133">Transmembrane helix</keyword>
<comment type="subcellular location">
    <subcellularLocation>
        <location evidence="1">Cell membrane</location>
        <topology evidence="1">Multi-pass membrane protein</topology>
    </subcellularLocation>
</comment>
<evidence type="ECO:0000313" key="18">
    <source>
        <dbReference type="Proteomes" id="UP000295560"/>
    </source>
</evidence>
<feature type="transmembrane region" description="Helical" evidence="14">
    <location>
        <begin position="171"/>
        <end position="193"/>
    </location>
</feature>